<feature type="region of interest" description="Disordered" evidence="1">
    <location>
        <begin position="105"/>
        <end position="125"/>
    </location>
</feature>
<gene>
    <name evidence="2" type="ORF">GZH46_00574</name>
</gene>
<organism evidence="2 3">
    <name type="scientific">Fragariocoptes setiger</name>
    <dbReference type="NCBI Taxonomy" id="1670756"/>
    <lineage>
        <taxon>Eukaryota</taxon>
        <taxon>Metazoa</taxon>
        <taxon>Ecdysozoa</taxon>
        <taxon>Arthropoda</taxon>
        <taxon>Chelicerata</taxon>
        <taxon>Arachnida</taxon>
        <taxon>Acari</taxon>
        <taxon>Acariformes</taxon>
        <taxon>Trombidiformes</taxon>
        <taxon>Prostigmata</taxon>
        <taxon>Eupodina</taxon>
        <taxon>Eriophyoidea</taxon>
        <taxon>Phytoptidae</taxon>
        <taxon>Fragariocoptes</taxon>
    </lineage>
</organism>
<sequence length="125" mass="13574">MTTSGPAYSPDAGMGYMMDGSQQFRPPPGIGDPSGMGLPTHGMPGMGGYGSPQLANLRSPVHPPTMLLPGHHAPMIGHSMSHPGLPQTDPYQDYQTRMHNRTIADPYHSEDQTDEHAMHLNSMRR</sequence>
<accession>A0ABQ7SBR3</accession>
<name>A0ABQ7SBR3_9ACAR</name>
<dbReference type="EMBL" id="JAIFTH010000063">
    <property type="protein sequence ID" value="KAG9510866.1"/>
    <property type="molecule type" value="Genomic_DNA"/>
</dbReference>
<feature type="region of interest" description="Disordered" evidence="1">
    <location>
        <begin position="1"/>
        <end position="92"/>
    </location>
</feature>
<evidence type="ECO:0000313" key="3">
    <source>
        <dbReference type="Proteomes" id="UP000825002"/>
    </source>
</evidence>
<evidence type="ECO:0000256" key="1">
    <source>
        <dbReference type="SAM" id="MobiDB-lite"/>
    </source>
</evidence>
<proteinExistence type="predicted"/>
<feature type="compositionally biased region" description="Basic and acidic residues" evidence="1">
    <location>
        <begin position="107"/>
        <end position="118"/>
    </location>
</feature>
<keyword evidence="3" id="KW-1185">Reference proteome</keyword>
<reference evidence="2 3" key="1">
    <citation type="submission" date="2020-10" db="EMBL/GenBank/DDBJ databases">
        <authorList>
            <person name="Klimov P.B."/>
            <person name="Dyachkov S.M."/>
            <person name="Chetverikov P.E."/>
        </authorList>
    </citation>
    <scope>NUCLEOTIDE SEQUENCE [LARGE SCALE GENOMIC DNA]</scope>
    <source>
        <strain evidence="2">BMOC 18-1129-001#AD2665</strain>
        <tissue evidence="2">Entire mites</tissue>
    </source>
</reference>
<evidence type="ECO:0000313" key="2">
    <source>
        <dbReference type="EMBL" id="KAG9510866.1"/>
    </source>
</evidence>
<protein>
    <submittedName>
        <fullName evidence="2">Uncharacterized protein</fullName>
    </submittedName>
</protein>
<dbReference type="Proteomes" id="UP000825002">
    <property type="component" value="Unassembled WGS sequence"/>
</dbReference>
<comment type="caution">
    <text evidence="2">The sequence shown here is derived from an EMBL/GenBank/DDBJ whole genome shotgun (WGS) entry which is preliminary data.</text>
</comment>